<comment type="caution">
    <text evidence="2">The sequence shown here is derived from an EMBL/GenBank/DDBJ whole genome shotgun (WGS) entry which is preliminary data.</text>
</comment>
<evidence type="ECO:0000313" key="3">
    <source>
        <dbReference type="Proteomes" id="UP000178835"/>
    </source>
</evidence>
<protein>
    <recommendedName>
        <fullName evidence="4">PrgI family protein</fullName>
    </recommendedName>
</protein>
<evidence type="ECO:0000313" key="2">
    <source>
        <dbReference type="EMBL" id="OGZ60969.1"/>
    </source>
</evidence>
<reference evidence="2 3" key="1">
    <citation type="journal article" date="2016" name="Nat. Commun.">
        <title>Thousands of microbial genomes shed light on interconnected biogeochemical processes in an aquifer system.</title>
        <authorList>
            <person name="Anantharaman K."/>
            <person name="Brown C.T."/>
            <person name="Hug L.A."/>
            <person name="Sharon I."/>
            <person name="Castelle C.J."/>
            <person name="Probst A.J."/>
            <person name="Thomas B.C."/>
            <person name="Singh A."/>
            <person name="Wilkins M.J."/>
            <person name="Karaoz U."/>
            <person name="Brodie E.L."/>
            <person name="Williams K.H."/>
            <person name="Hubbard S.S."/>
            <person name="Banfield J.F."/>
        </authorList>
    </citation>
    <scope>NUCLEOTIDE SEQUENCE [LARGE SCALE GENOMIC DNA]</scope>
</reference>
<organism evidence="2 3">
    <name type="scientific">Candidatus Spechtbacteria bacterium RIFCSPLOWO2_01_FULL_43_12</name>
    <dbReference type="NCBI Taxonomy" id="1802162"/>
    <lineage>
        <taxon>Bacteria</taxon>
        <taxon>Candidatus Spechtiibacteriota</taxon>
    </lineage>
</organism>
<accession>A0A1G2HF00</accession>
<dbReference type="Proteomes" id="UP000178835">
    <property type="component" value="Unassembled WGS sequence"/>
</dbReference>
<feature type="transmembrane region" description="Helical" evidence="1">
    <location>
        <begin position="44"/>
        <end position="64"/>
    </location>
</feature>
<dbReference type="EMBL" id="MHOH01000009">
    <property type="protein sequence ID" value="OGZ60969.1"/>
    <property type="molecule type" value="Genomic_DNA"/>
</dbReference>
<dbReference type="InterPro" id="IPR024414">
    <property type="entry name" value="Uncharacterised_PrgI"/>
</dbReference>
<keyword evidence="1" id="KW-0812">Transmembrane</keyword>
<keyword evidence="1" id="KW-0472">Membrane</keyword>
<dbReference type="AlphaFoldDB" id="A0A1G2HF00"/>
<dbReference type="Pfam" id="PF12666">
    <property type="entry name" value="PrgI"/>
    <property type="match status" value="1"/>
</dbReference>
<sequence length="141" mass="16362">MQYQVPQFVEREERLLGPLTARQTVILLIAGAILFVLYLLFKNFYVFVILSAIVAGGAFTLAFVQVNGRPLIDFVFYVLNYFFQSRKYTWRKTEAKFPKGSARWTSEYSKDQGIAVRPEKEEPSEKEKLQEIKNLADILNQ</sequence>
<proteinExistence type="predicted"/>
<gene>
    <name evidence="2" type="ORF">A2919_00495</name>
</gene>
<evidence type="ECO:0008006" key="4">
    <source>
        <dbReference type="Google" id="ProtNLM"/>
    </source>
</evidence>
<keyword evidence="1" id="KW-1133">Transmembrane helix</keyword>
<name>A0A1G2HF00_9BACT</name>
<feature type="transmembrane region" description="Helical" evidence="1">
    <location>
        <begin position="21"/>
        <end position="38"/>
    </location>
</feature>
<evidence type="ECO:0000256" key="1">
    <source>
        <dbReference type="SAM" id="Phobius"/>
    </source>
</evidence>